<name>A0A2H4ZP29_9EUKA</name>
<reference evidence="10" key="1">
    <citation type="submission" date="2017-10" db="EMBL/GenBank/DDBJ databases">
        <title>Paulinella longichromatophora chromatophore genome.</title>
        <authorList>
            <person name="Lhee D."/>
            <person name="Yoon H.S."/>
        </authorList>
    </citation>
    <scope>NUCLEOTIDE SEQUENCE</scope>
</reference>
<evidence type="ECO:0000256" key="6">
    <source>
        <dbReference type="ARBA" id="ARBA00022777"/>
    </source>
</evidence>
<evidence type="ECO:0000256" key="7">
    <source>
        <dbReference type="ARBA" id="ARBA00022840"/>
    </source>
</evidence>
<dbReference type="InterPro" id="IPR039430">
    <property type="entry name" value="Thymidylate_kin-like_dom"/>
</dbReference>
<dbReference type="InterPro" id="IPR027417">
    <property type="entry name" value="P-loop_NTPase"/>
</dbReference>
<keyword evidence="4" id="KW-0545">Nucleotide biosynthesis</keyword>
<dbReference type="InterPro" id="IPR018095">
    <property type="entry name" value="Thymidylate_kin_CS"/>
</dbReference>
<evidence type="ECO:0000256" key="3">
    <source>
        <dbReference type="ARBA" id="ARBA00022679"/>
    </source>
</evidence>
<sequence length="213" mass="23648">MRGRFLVIEGIDGCGKTTQIEELYEWLPVSGLMPKGVRLQVTCEPGGTTLGKVLRKILLNSAKQYNPEALAELLLYEADRAQHIEQVIRPALIRGDWVLSDRFCGSTVAYQGYGREFSLPIISQLETIVTNGLTPDLTLWLALSPEAAIVRLNNRTADRMEANGITFLEQVAAGFEVLAYERLWTRIPAQHSKNEVSDAVKGVIKTVFSSIET</sequence>
<evidence type="ECO:0000256" key="1">
    <source>
        <dbReference type="ARBA" id="ARBA00009776"/>
    </source>
</evidence>
<evidence type="ECO:0000256" key="2">
    <source>
        <dbReference type="ARBA" id="ARBA00012980"/>
    </source>
</evidence>
<dbReference type="GO" id="GO:0006233">
    <property type="term" value="P:dTDP biosynthetic process"/>
    <property type="evidence" value="ECO:0007669"/>
    <property type="project" value="InterPro"/>
</dbReference>
<dbReference type="GO" id="GO:0005829">
    <property type="term" value="C:cytosol"/>
    <property type="evidence" value="ECO:0007669"/>
    <property type="project" value="TreeGrafter"/>
</dbReference>
<dbReference type="HAMAP" id="MF_00165">
    <property type="entry name" value="Thymidylate_kinase"/>
    <property type="match status" value="1"/>
</dbReference>
<dbReference type="SUPFAM" id="SSF52540">
    <property type="entry name" value="P-loop containing nucleoside triphosphate hydrolases"/>
    <property type="match status" value="1"/>
</dbReference>
<dbReference type="PROSITE" id="PS01331">
    <property type="entry name" value="THYMIDYLATE_KINASE"/>
    <property type="match status" value="1"/>
</dbReference>
<keyword evidence="10" id="KW-0934">Plastid</keyword>
<comment type="similarity">
    <text evidence="1">Belongs to the thymidylate kinase family.</text>
</comment>
<dbReference type="FunFam" id="3.40.50.300:FF:000225">
    <property type="entry name" value="Thymidylate kinase"/>
    <property type="match status" value="1"/>
</dbReference>
<dbReference type="AlphaFoldDB" id="A0A2H4ZP29"/>
<dbReference type="Pfam" id="PF02223">
    <property type="entry name" value="Thymidylate_kin"/>
    <property type="match status" value="1"/>
</dbReference>
<evidence type="ECO:0000313" key="10">
    <source>
        <dbReference type="EMBL" id="AUG32295.1"/>
    </source>
</evidence>
<dbReference type="EMBL" id="MG264610">
    <property type="protein sequence ID" value="AUG32295.1"/>
    <property type="molecule type" value="Genomic_DNA"/>
</dbReference>
<dbReference type="Gene3D" id="3.40.50.300">
    <property type="entry name" value="P-loop containing nucleotide triphosphate hydrolases"/>
    <property type="match status" value="1"/>
</dbReference>
<keyword evidence="3" id="KW-0808">Transferase</keyword>
<keyword evidence="7" id="KW-0067">ATP-binding</keyword>
<geneLocation type="plastid" evidence="10"/>
<evidence type="ECO:0000256" key="5">
    <source>
        <dbReference type="ARBA" id="ARBA00022741"/>
    </source>
</evidence>
<dbReference type="GO" id="GO:0005524">
    <property type="term" value="F:ATP binding"/>
    <property type="evidence" value="ECO:0007669"/>
    <property type="project" value="UniProtKB-KW"/>
</dbReference>
<feature type="domain" description="Thymidylate kinase-like" evidence="9">
    <location>
        <begin position="8"/>
        <end position="199"/>
    </location>
</feature>
<dbReference type="InterPro" id="IPR018094">
    <property type="entry name" value="Thymidylate_kinase"/>
</dbReference>
<accession>A0A2H4ZP29</accession>
<evidence type="ECO:0000259" key="9">
    <source>
        <dbReference type="Pfam" id="PF02223"/>
    </source>
</evidence>
<dbReference type="GO" id="GO:0006235">
    <property type="term" value="P:dTTP biosynthetic process"/>
    <property type="evidence" value="ECO:0007669"/>
    <property type="project" value="TreeGrafter"/>
</dbReference>
<gene>
    <name evidence="10" type="ORF">PLO_298</name>
</gene>
<comment type="catalytic activity">
    <reaction evidence="8">
        <text>dTMP + ATP = dTDP + ADP</text>
        <dbReference type="Rhea" id="RHEA:13517"/>
        <dbReference type="ChEBI" id="CHEBI:30616"/>
        <dbReference type="ChEBI" id="CHEBI:58369"/>
        <dbReference type="ChEBI" id="CHEBI:63528"/>
        <dbReference type="ChEBI" id="CHEBI:456216"/>
        <dbReference type="EC" id="2.7.4.9"/>
    </reaction>
</comment>
<dbReference type="NCBIfam" id="TIGR00041">
    <property type="entry name" value="DTMP_kinase"/>
    <property type="match status" value="1"/>
</dbReference>
<dbReference type="PANTHER" id="PTHR10344:SF4">
    <property type="entry name" value="UMP-CMP KINASE 2, MITOCHONDRIAL"/>
    <property type="match status" value="1"/>
</dbReference>
<evidence type="ECO:0000256" key="4">
    <source>
        <dbReference type="ARBA" id="ARBA00022727"/>
    </source>
</evidence>
<keyword evidence="5" id="KW-0547">Nucleotide-binding</keyword>
<keyword evidence="6 10" id="KW-0418">Kinase</keyword>
<dbReference type="GO" id="GO:0006227">
    <property type="term" value="P:dUDP biosynthetic process"/>
    <property type="evidence" value="ECO:0007669"/>
    <property type="project" value="TreeGrafter"/>
</dbReference>
<proteinExistence type="inferred from homology"/>
<dbReference type="PANTHER" id="PTHR10344">
    <property type="entry name" value="THYMIDYLATE KINASE"/>
    <property type="match status" value="1"/>
</dbReference>
<evidence type="ECO:0000256" key="8">
    <source>
        <dbReference type="ARBA" id="ARBA00048743"/>
    </source>
</evidence>
<organism evidence="10">
    <name type="scientific">Paulinella longichromatophora</name>
    <dbReference type="NCBI Taxonomy" id="1708747"/>
    <lineage>
        <taxon>Eukaryota</taxon>
        <taxon>Sar</taxon>
        <taxon>Rhizaria</taxon>
        <taxon>Cercozoa</taxon>
        <taxon>Imbricatea</taxon>
        <taxon>Silicofilosea</taxon>
        <taxon>Euglyphida</taxon>
        <taxon>Paulinellidae</taxon>
        <taxon>Paulinella</taxon>
    </lineage>
</organism>
<dbReference type="EC" id="2.7.4.9" evidence="2"/>
<dbReference type="CDD" id="cd01672">
    <property type="entry name" value="TMPK"/>
    <property type="match status" value="1"/>
</dbReference>
<dbReference type="GO" id="GO:0004798">
    <property type="term" value="F:dTMP kinase activity"/>
    <property type="evidence" value="ECO:0007669"/>
    <property type="project" value="UniProtKB-EC"/>
</dbReference>
<protein>
    <recommendedName>
        <fullName evidence="2">dTMP kinase</fullName>
        <ecNumber evidence="2">2.7.4.9</ecNumber>
    </recommendedName>
</protein>